<organism evidence="1">
    <name type="scientific">freshwater metagenome</name>
    <dbReference type="NCBI Taxonomy" id="449393"/>
    <lineage>
        <taxon>unclassified sequences</taxon>
        <taxon>metagenomes</taxon>
        <taxon>ecological metagenomes</taxon>
    </lineage>
</organism>
<evidence type="ECO:0000313" key="1">
    <source>
        <dbReference type="EMBL" id="CAB4538805.1"/>
    </source>
</evidence>
<name>A0A6J6BJ54_9ZZZZ</name>
<sequence>MMDCCLTQCGADLFRRDLLLVQVLLHDCVGGFSEDIHERIAVLISEFLQVLGDVYNFPASAKFFAVPDPSLHGDEVDDSAIVALGTDGELNHRNVCLQAILDGSQGSVKICTGAVHLVDEAHARNFVIISLTPHGLCLRLNSGYAVEHCNCAIKHTERTLHLYGEVNVAGSVDDLDSVLNLVERVSPKGSGCSRGDRDSTLLLLLHPVHGGSAFMDLTDLVRLTCVKQDPLSGRCFSGIDVGHDADIACSVEWKLSHRSSRGVLGRTGIRNFDTDNYNGCSKSKIRFGATGIYQR</sequence>
<accession>A0A6J6BJ54</accession>
<dbReference type="EMBL" id="CAEZSF010000074">
    <property type="protein sequence ID" value="CAB4538805.1"/>
    <property type="molecule type" value="Genomic_DNA"/>
</dbReference>
<dbReference type="AlphaFoldDB" id="A0A6J6BJ54"/>
<proteinExistence type="predicted"/>
<dbReference type="AntiFam" id="ANF00072">
    <property type="entry name" value="Shadow ORF (opposite TypA)"/>
</dbReference>
<protein>
    <submittedName>
        <fullName evidence="1">Unannotated protein</fullName>
    </submittedName>
</protein>
<gene>
    <name evidence="1" type="ORF">UFOPK1358_00902</name>
</gene>
<reference evidence="1" key="1">
    <citation type="submission" date="2020-05" db="EMBL/GenBank/DDBJ databases">
        <authorList>
            <person name="Chiriac C."/>
            <person name="Salcher M."/>
            <person name="Ghai R."/>
            <person name="Kavagutti S V."/>
        </authorList>
    </citation>
    <scope>NUCLEOTIDE SEQUENCE</scope>
</reference>